<dbReference type="PROSITE" id="PS50943">
    <property type="entry name" value="HTH_CROC1"/>
    <property type="match status" value="1"/>
</dbReference>
<evidence type="ECO:0000256" key="2">
    <source>
        <dbReference type="SAM" id="MobiDB-lite"/>
    </source>
</evidence>
<keyword evidence="5" id="KW-1185">Reference proteome</keyword>
<dbReference type="Pfam" id="PF01381">
    <property type="entry name" value="HTH_3"/>
    <property type="match status" value="1"/>
</dbReference>
<feature type="region of interest" description="Disordered" evidence="2">
    <location>
        <begin position="114"/>
        <end position="134"/>
    </location>
</feature>
<dbReference type="SMART" id="SM00530">
    <property type="entry name" value="HTH_XRE"/>
    <property type="match status" value="1"/>
</dbReference>
<dbReference type="Gene3D" id="1.10.260.40">
    <property type="entry name" value="lambda repressor-like DNA-binding domains"/>
    <property type="match status" value="1"/>
</dbReference>
<evidence type="ECO:0000313" key="5">
    <source>
        <dbReference type="Proteomes" id="UP000198916"/>
    </source>
</evidence>
<proteinExistence type="predicted"/>
<evidence type="ECO:0000259" key="3">
    <source>
        <dbReference type="PROSITE" id="PS50943"/>
    </source>
</evidence>
<dbReference type="OrthoDB" id="959646at2"/>
<feature type="domain" description="HTH cro/C1-type" evidence="3">
    <location>
        <begin position="13"/>
        <end position="67"/>
    </location>
</feature>
<feature type="coiled-coil region" evidence="1">
    <location>
        <begin position="71"/>
        <end position="98"/>
    </location>
</feature>
<dbReference type="InterPro" id="IPR010982">
    <property type="entry name" value="Lambda_DNA-bd_dom_sf"/>
</dbReference>
<organism evidence="4 5">
    <name type="scientific">Parapedobacter koreensis</name>
    <dbReference type="NCBI Taxonomy" id="332977"/>
    <lineage>
        <taxon>Bacteria</taxon>
        <taxon>Pseudomonadati</taxon>
        <taxon>Bacteroidota</taxon>
        <taxon>Sphingobacteriia</taxon>
        <taxon>Sphingobacteriales</taxon>
        <taxon>Sphingobacteriaceae</taxon>
        <taxon>Parapedobacter</taxon>
    </lineage>
</organism>
<evidence type="ECO:0000313" key="4">
    <source>
        <dbReference type="EMBL" id="SEK54669.1"/>
    </source>
</evidence>
<dbReference type="STRING" id="332977.SAMN05421740_10242"/>
<dbReference type="GO" id="GO:0003677">
    <property type="term" value="F:DNA binding"/>
    <property type="evidence" value="ECO:0007669"/>
    <property type="project" value="InterPro"/>
</dbReference>
<dbReference type="CDD" id="cd00093">
    <property type="entry name" value="HTH_XRE"/>
    <property type="match status" value="1"/>
</dbReference>
<keyword evidence="1" id="KW-0175">Coiled coil</keyword>
<reference evidence="5" key="1">
    <citation type="submission" date="2016-10" db="EMBL/GenBank/DDBJ databases">
        <authorList>
            <person name="Varghese N."/>
            <person name="Submissions S."/>
        </authorList>
    </citation>
    <scope>NUCLEOTIDE SEQUENCE [LARGE SCALE GENOMIC DNA]</scope>
    <source>
        <strain evidence="5">Jip14</strain>
    </source>
</reference>
<sequence length="134" mass="15745">MPKRIDAIIRTNLIKFRAAKRYPQRHIALVLSITQPSYNQMETGHTRISASQLYVLAKFYDVAVQLFYVEDAKLNDDYERLSEANKALQEQILNYQTITDFYIKRIKELESKGMRKRKKRRLPMGGRPPANGQR</sequence>
<dbReference type="AlphaFoldDB" id="A0A1H7HWN0"/>
<gene>
    <name evidence="4" type="ORF">SAMN05421740_10242</name>
</gene>
<accession>A0A1H7HWN0</accession>
<dbReference type="InterPro" id="IPR001387">
    <property type="entry name" value="Cro/C1-type_HTH"/>
</dbReference>
<dbReference type="EMBL" id="FNZR01000002">
    <property type="protein sequence ID" value="SEK54669.1"/>
    <property type="molecule type" value="Genomic_DNA"/>
</dbReference>
<dbReference type="SUPFAM" id="SSF47413">
    <property type="entry name" value="lambda repressor-like DNA-binding domains"/>
    <property type="match status" value="1"/>
</dbReference>
<name>A0A1H7HWN0_9SPHI</name>
<dbReference type="RefSeq" id="WP_090603077.1">
    <property type="nucleotide sequence ID" value="NZ_FNZR01000002.1"/>
</dbReference>
<evidence type="ECO:0000256" key="1">
    <source>
        <dbReference type="SAM" id="Coils"/>
    </source>
</evidence>
<protein>
    <submittedName>
        <fullName evidence="4">Helix-turn-helix</fullName>
    </submittedName>
</protein>
<dbReference type="Proteomes" id="UP000198916">
    <property type="component" value="Unassembled WGS sequence"/>
</dbReference>